<dbReference type="SMART" id="SM00343">
    <property type="entry name" value="ZnF_C2HC"/>
    <property type="match status" value="1"/>
</dbReference>
<dbReference type="InterPro" id="IPR001584">
    <property type="entry name" value="Integrase_cat-core"/>
</dbReference>
<keyword evidence="11" id="KW-0863">Zinc-finger</keyword>
<feature type="region of interest" description="Disordered" evidence="13">
    <location>
        <begin position="1"/>
        <end position="20"/>
    </location>
</feature>
<dbReference type="Pfam" id="PF14223">
    <property type="entry name" value="Retrotran_gag_2"/>
    <property type="match status" value="1"/>
</dbReference>
<keyword evidence="2" id="KW-0479">Metal-binding</keyword>
<dbReference type="InterPro" id="IPR036875">
    <property type="entry name" value="Znf_CCHC_sf"/>
</dbReference>
<dbReference type="SUPFAM" id="SSF57756">
    <property type="entry name" value="Retrovirus zinc finger-like domains"/>
    <property type="match status" value="1"/>
</dbReference>
<protein>
    <recommendedName>
        <fullName evidence="18">Retrovirus-related Pol polyprotein from transposon TNT 1-94</fullName>
    </recommendedName>
</protein>
<dbReference type="Pfam" id="PF07727">
    <property type="entry name" value="RVT_2"/>
    <property type="match status" value="1"/>
</dbReference>
<evidence type="ECO:0000256" key="3">
    <source>
        <dbReference type="ARBA" id="ARBA00022759"/>
    </source>
</evidence>
<dbReference type="GO" id="GO:0004519">
    <property type="term" value="F:endonuclease activity"/>
    <property type="evidence" value="ECO:0007669"/>
    <property type="project" value="UniProtKB-KW"/>
</dbReference>
<dbReference type="GO" id="GO:0003964">
    <property type="term" value="F:RNA-directed DNA polymerase activity"/>
    <property type="evidence" value="ECO:0007669"/>
    <property type="project" value="UniProtKB-KW"/>
</dbReference>
<feature type="compositionally biased region" description="Low complexity" evidence="13">
    <location>
        <begin position="939"/>
        <end position="968"/>
    </location>
</feature>
<reference evidence="16 17" key="1">
    <citation type="submission" date="2018-09" db="EMBL/GenBank/DDBJ databases">
        <title>Genomic investigation of the strawberry pathogen Phytophthora fragariae indicates pathogenicity is determined by transcriptional variation in three key races.</title>
        <authorList>
            <person name="Adams T.M."/>
            <person name="Armitage A.D."/>
            <person name="Sobczyk M.K."/>
            <person name="Bates H.J."/>
            <person name="Dunwell J.M."/>
            <person name="Nellist C.F."/>
            <person name="Harrison R.J."/>
        </authorList>
    </citation>
    <scope>NUCLEOTIDE SEQUENCE [LARGE SCALE GENOMIC DNA]</scope>
    <source>
        <strain evidence="16 17">SCRP245</strain>
    </source>
</reference>
<keyword evidence="9" id="KW-0233">DNA recombination</keyword>
<dbReference type="Pfam" id="PF25597">
    <property type="entry name" value="SH3_retrovirus"/>
    <property type="match status" value="1"/>
</dbReference>
<feature type="compositionally biased region" description="Basic residues" evidence="13">
    <location>
        <begin position="234"/>
        <end position="249"/>
    </location>
</feature>
<evidence type="ECO:0000256" key="4">
    <source>
        <dbReference type="ARBA" id="ARBA00022801"/>
    </source>
</evidence>
<dbReference type="InterPro" id="IPR057670">
    <property type="entry name" value="SH3_retrovirus"/>
</dbReference>
<sequence>MADGNAAISAPQFGSQKPPKYDEEGGFDLYKAMLQSYLAQRGCWGIMDGTDVLGANPSAAETTRHNEKNALARDALLRGVLIKDAAKICTMTEAREMWVAFELEKTKRNYSNSLFVRKKFYAYDYTHGMDMDQYLDEMEAMRRQLRNLNEIISDAEMVKVILQGVAYEYRGIVLMFDKDVRDGNTPLLADVLNTLRSEAELDKQRSSSRKKGATPTEAGKILQVQQQQQQGGSGKRKWKQKTGNKKKFKGKDGEFVETRTCHFCKKPGHLKRDCDEFLEKQRLKQQNAVGSAAKDGGKKKVASMSLIRWSGAGGGKPSSIGMVTMSDASTAPCDEWMVDTGAGVHVCTDWSAFASMKEDTLTFVGWKGDVSSSEACEQVSICATDAMTGGEVVLDLEDTRYTSGGATNLLSLECLEQCGWVPSYSDAERPEDRVMYLDRGGVRLALHKRNGHYWLQTKRAVADASMCMVVTTRKQSSLMRWHMKFAHLNVQALKRMVLKEMVDGMQSLKLDDFKEPLDCIACTMAKQRRMFYKRHNKRSKVCYDRLMSDVCSIGLETIGGNRYFQLVQDEASRYKWCYLLEHKSEATKNVTNLILRLEKEHVINRVTFDQGGEFVNKKMKSFLADHGIELRPTNAYTPEENSLVEKQNGNLMNKVRAIREGTGMPESLWGEILMYVVEFDNLSLTKALADMTPYQKLAGVKPDVGKLHVCGCVAFAHVPKKKRASKLSPKAVPTLFLGFSQSSMGYRLLNLLTGDMVERRDVSFRDDITVDSEYVENLLARRYNGSQVVLPDMIPFVRLPVNAVLDTVHLQDKTLEDADLSGDDARQSGGEEPLRKRRRVASSDSSSDESEEVHFSGSLRSDESPSSSPPASSTDDSSASSSSTGSPSSSISSSSSSSSTGSSSTSSSSSNYHRSSGSGLPRVPTRVVDRRSSGRDAVSSTSGTSGSSLLSPFSSTSRSATSSPSAYSPSPPTGTGGTSAAASAPLQPTRRSIRQRRKPARYDPSWVMTCTLMSCMLIGIVSELLNPTTVRQALASEHAPQWREAMDVEYDSLMKNLTWELVPRPKSTRKKRVNVLTSTWVLVVKRNEKGEVDRFKARLAIRGFLQKFGIDYLQTYSPVVRIESVRLVMIIALMQGLDCRHVDFVTAFLNGELVDVDIYMEQPEGYHDGTDRVCRLLKGLYGLKQASRIWNDTLHAYLLQLKFRQCVFDSGVYYKEGVNGIIYLTVYVDDIIIAAKPADIETVVRELSAKFEFKDLGRVKHLLGMEINFEPGVILCMSQTAYVERMASRFRMDQAKTVRSPQMHNERMPAIEIDKSKINDKSLPYREMIGSLQYVVACTRPDMANVVRCLGKYNGAFTRENYTMAKRAIRYLIGTKHLGLVYRPIQTPPLLHAFSDADHAMCKDTSRSTTGFVLQLGGCTWMWKSKQQGRVTTNTCASELIAASDCVDNLMWARQLLGELKITFGVSTIHCDNQSTIQVIANRGNSKKVQRFAKEARMIAEFVDDGAVIVNYVSTTEYVADIFTKALGPQRFEYLRDKLSIENVLTAWVKRGEFEDSTTDEVGQ</sequence>
<keyword evidence="7" id="KW-0695">RNA-directed DNA polymerase</keyword>
<feature type="domain" description="Integrase catalytic" evidence="15">
    <location>
        <begin position="536"/>
        <end position="701"/>
    </location>
</feature>
<evidence type="ECO:0000256" key="11">
    <source>
        <dbReference type="PROSITE-ProRule" id="PRU00047"/>
    </source>
</evidence>
<feature type="domain" description="CCHC-type" evidence="14">
    <location>
        <begin position="261"/>
        <end position="276"/>
    </location>
</feature>
<dbReference type="SUPFAM" id="SSF53098">
    <property type="entry name" value="Ribonuclease H-like"/>
    <property type="match status" value="1"/>
</dbReference>
<evidence type="ECO:0000256" key="12">
    <source>
        <dbReference type="SAM" id="Coils"/>
    </source>
</evidence>
<dbReference type="CDD" id="cd09272">
    <property type="entry name" value="RNase_HI_RT_Ty1"/>
    <property type="match status" value="1"/>
</dbReference>
<dbReference type="PANTHER" id="PTHR42648:SF11">
    <property type="entry name" value="TRANSPOSON TY4-P GAG-POL POLYPROTEIN"/>
    <property type="match status" value="1"/>
</dbReference>
<keyword evidence="8" id="KW-0808">Transferase</keyword>
<evidence type="ECO:0000256" key="13">
    <source>
        <dbReference type="SAM" id="MobiDB-lite"/>
    </source>
</evidence>
<dbReference type="PROSITE" id="PS50994">
    <property type="entry name" value="INTEGRASE"/>
    <property type="match status" value="1"/>
</dbReference>
<keyword evidence="10" id="KW-0511">Multifunctional enzyme</keyword>
<evidence type="ECO:0000256" key="6">
    <source>
        <dbReference type="ARBA" id="ARBA00022908"/>
    </source>
</evidence>
<dbReference type="PANTHER" id="PTHR42648">
    <property type="entry name" value="TRANSPOSASE, PUTATIVE-RELATED"/>
    <property type="match status" value="1"/>
</dbReference>
<feature type="coiled-coil region" evidence="12">
    <location>
        <begin position="131"/>
        <end position="158"/>
    </location>
</feature>
<evidence type="ECO:0000256" key="2">
    <source>
        <dbReference type="ARBA" id="ARBA00022723"/>
    </source>
</evidence>
<evidence type="ECO:0000313" key="16">
    <source>
        <dbReference type="EMBL" id="KAE8970933.1"/>
    </source>
</evidence>
<dbReference type="InterPro" id="IPR043502">
    <property type="entry name" value="DNA/RNA_pol_sf"/>
</dbReference>
<dbReference type="GO" id="GO:0003887">
    <property type="term" value="F:DNA-directed DNA polymerase activity"/>
    <property type="evidence" value="ECO:0007669"/>
    <property type="project" value="UniProtKB-KW"/>
</dbReference>
<dbReference type="PROSITE" id="PS50158">
    <property type="entry name" value="ZF_CCHC"/>
    <property type="match status" value="1"/>
</dbReference>
<evidence type="ECO:0000313" key="17">
    <source>
        <dbReference type="Proteomes" id="UP000460718"/>
    </source>
</evidence>
<dbReference type="GO" id="GO:0008270">
    <property type="term" value="F:zinc ion binding"/>
    <property type="evidence" value="ECO:0007669"/>
    <property type="project" value="UniProtKB-KW"/>
</dbReference>
<organism evidence="16 17">
    <name type="scientific">Phytophthora fragariae</name>
    <dbReference type="NCBI Taxonomy" id="53985"/>
    <lineage>
        <taxon>Eukaryota</taxon>
        <taxon>Sar</taxon>
        <taxon>Stramenopiles</taxon>
        <taxon>Oomycota</taxon>
        <taxon>Peronosporomycetes</taxon>
        <taxon>Peronosporales</taxon>
        <taxon>Peronosporaceae</taxon>
        <taxon>Phytophthora</taxon>
    </lineage>
</organism>
<proteinExistence type="predicted"/>
<dbReference type="GO" id="GO:0015074">
    <property type="term" value="P:DNA integration"/>
    <property type="evidence" value="ECO:0007669"/>
    <property type="project" value="UniProtKB-KW"/>
</dbReference>
<keyword evidence="8" id="KW-0548">Nucleotidyltransferase</keyword>
<dbReference type="InterPro" id="IPR012337">
    <property type="entry name" value="RNaseH-like_sf"/>
</dbReference>
<comment type="caution">
    <text evidence="16">The sequence shown here is derived from an EMBL/GenBank/DDBJ whole genome shotgun (WGS) entry which is preliminary data.</text>
</comment>
<evidence type="ECO:0000256" key="8">
    <source>
        <dbReference type="ARBA" id="ARBA00022932"/>
    </source>
</evidence>
<feature type="region of interest" description="Disordered" evidence="13">
    <location>
        <begin position="200"/>
        <end position="251"/>
    </location>
</feature>
<dbReference type="InterPro" id="IPR039537">
    <property type="entry name" value="Retrotran_Ty1/copia-like"/>
</dbReference>
<evidence type="ECO:0000256" key="9">
    <source>
        <dbReference type="ARBA" id="ARBA00023172"/>
    </source>
</evidence>
<keyword evidence="8" id="KW-0239">DNA-directed DNA polymerase</keyword>
<dbReference type="GO" id="GO:0016787">
    <property type="term" value="F:hydrolase activity"/>
    <property type="evidence" value="ECO:0007669"/>
    <property type="project" value="UniProtKB-KW"/>
</dbReference>
<dbReference type="InterPro" id="IPR001878">
    <property type="entry name" value="Znf_CCHC"/>
</dbReference>
<dbReference type="GO" id="GO:0003676">
    <property type="term" value="F:nucleic acid binding"/>
    <property type="evidence" value="ECO:0007669"/>
    <property type="project" value="InterPro"/>
</dbReference>
<feature type="compositionally biased region" description="Low complexity" evidence="13">
    <location>
        <begin position="856"/>
        <end position="918"/>
    </location>
</feature>
<evidence type="ECO:0000259" key="15">
    <source>
        <dbReference type="PROSITE" id="PS50994"/>
    </source>
</evidence>
<dbReference type="Gene3D" id="3.30.420.10">
    <property type="entry name" value="Ribonuclease H-like superfamily/Ribonuclease H"/>
    <property type="match status" value="1"/>
</dbReference>
<keyword evidence="12" id="KW-0175">Coiled coil</keyword>
<keyword evidence="1" id="KW-0540">Nuclease</keyword>
<evidence type="ECO:0008006" key="18">
    <source>
        <dbReference type="Google" id="ProtNLM"/>
    </source>
</evidence>
<dbReference type="InterPro" id="IPR025724">
    <property type="entry name" value="GAG-pre-integrase_dom"/>
</dbReference>
<evidence type="ECO:0000256" key="7">
    <source>
        <dbReference type="ARBA" id="ARBA00022918"/>
    </source>
</evidence>
<dbReference type="InterPro" id="IPR036397">
    <property type="entry name" value="RNaseH_sf"/>
</dbReference>
<dbReference type="Proteomes" id="UP000460718">
    <property type="component" value="Unassembled WGS sequence"/>
</dbReference>
<accession>A0A6A3HS13</accession>
<evidence type="ECO:0000256" key="5">
    <source>
        <dbReference type="ARBA" id="ARBA00022842"/>
    </source>
</evidence>
<dbReference type="SUPFAM" id="SSF56672">
    <property type="entry name" value="DNA/RNA polymerases"/>
    <property type="match status" value="1"/>
</dbReference>
<keyword evidence="5" id="KW-0460">Magnesium</keyword>
<evidence type="ECO:0000256" key="1">
    <source>
        <dbReference type="ARBA" id="ARBA00022722"/>
    </source>
</evidence>
<dbReference type="Pfam" id="PF13976">
    <property type="entry name" value="gag_pre-integrs"/>
    <property type="match status" value="1"/>
</dbReference>
<dbReference type="EMBL" id="QXFW01003411">
    <property type="protein sequence ID" value="KAE8970933.1"/>
    <property type="molecule type" value="Genomic_DNA"/>
</dbReference>
<name>A0A6A3HS13_9STRA</name>
<keyword evidence="4" id="KW-0378">Hydrolase</keyword>
<evidence type="ECO:0000259" key="14">
    <source>
        <dbReference type="PROSITE" id="PS50158"/>
    </source>
</evidence>
<feature type="region of interest" description="Disordered" evidence="13">
    <location>
        <begin position="819"/>
        <end position="1000"/>
    </location>
</feature>
<dbReference type="GO" id="GO:0006310">
    <property type="term" value="P:DNA recombination"/>
    <property type="evidence" value="ECO:0007669"/>
    <property type="project" value="UniProtKB-KW"/>
</dbReference>
<keyword evidence="6" id="KW-0229">DNA integration</keyword>
<feature type="compositionally biased region" description="Low complexity" evidence="13">
    <location>
        <begin position="219"/>
        <end position="230"/>
    </location>
</feature>
<dbReference type="InterPro" id="IPR013103">
    <property type="entry name" value="RVT_2"/>
</dbReference>
<keyword evidence="3" id="KW-0255">Endonuclease</keyword>
<keyword evidence="11" id="KW-0862">Zinc</keyword>
<gene>
    <name evidence="16" type="ORF">PF011_g26224</name>
</gene>
<evidence type="ECO:0000256" key="10">
    <source>
        <dbReference type="ARBA" id="ARBA00023268"/>
    </source>
</evidence>